<feature type="region of interest" description="Disordered" evidence="4">
    <location>
        <begin position="1115"/>
        <end position="1155"/>
    </location>
</feature>
<dbReference type="STRING" id="147828.A0A4S2MBG7"/>
<dbReference type="GO" id="GO:0006623">
    <property type="term" value="P:protein targeting to vacuole"/>
    <property type="evidence" value="ECO:0007669"/>
    <property type="project" value="TreeGrafter"/>
</dbReference>
<keyword evidence="2" id="KW-0813">Transport</keyword>
<feature type="region of interest" description="Disordered" evidence="4">
    <location>
        <begin position="3808"/>
        <end position="3832"/>
    </location>
</feature>
<gene>
    <name evidence="7" type="ORF">CRM22_001262</name>
</gene>
<accession>A0A4S2MBG7</accession>
<dbReference type="Pfam" id="PF12624">
    <property type="entry name" value="VPS13_N"/>
    <property type="match status" value="1"/>
</dbReference>
<evidence type="ECO:0000256" key="3">
    <source>
        <dbReference type="ARBA" id="ARBA00023055"/>
    </source>
</evidence>
<evidence type="ECO:0000259" key="5">
    <source>
        <dbReference type="Pfam" id="PF12624"/>
    </source>
</evidence>
<dbReference type="InterPro" id="IPR026854">
    <property type="entry name" value="VPS13_N"/>
</dbReference>
<proteinExistence type="inferred from homology"/>
<feature type="compositionally biased region" description="Polar residues" evidence="4">
    <location>
        <begin position="1115"/>
        <end position="1128"/>
    </location>
</feature>
<keyword evidence="8" id="KW-1185">Reference proteome</keyword>
<feature type="region of interest" description="Disordered" evidence="4">
    <location>
        <begin position="487"/>
        <end position="521"/>
    </location>
</feature>
<comment type="caution">
    <text evidence="7">The sequence shown here is derived from an EMBL/GenBank/DDBJ whole genome shotgun (WGS) entry which is preliminary data.</text>
</comment>
<feature type="compositionally biased region" description="Polar residues" evidence="4">
    <location>
        <begin position="1140"/>
        <end position="1155"/>
    </location>
</feature>
<evidence type="ECO:0000313" key="7">
    <source>
        <dbReference type="EMBL" id="TGZ73901.1"/>
    </source>
</evidence>
<dbReference type="GO" id="GO:0045053">
    <property type="term" value="P:protein retention in Golgi apparatus"/>
    <property type="evidence" value="ECO:0007669"/>
    <property type="project" value="TreeGrafter"/>
</dbReference>
<protein>
    <recommendedName>
        <fullName evidence="9">UBA domain-containing protein</fullName>
    </recommendedName>
</protein>
<dbReference type="Pfam" id="PF25036">
    <property type="entry name" value="VPS13_VAB"/>
    <property type="match status" value="1"/>
</dbReference>
<dbReference type="InterPro" id="IPR009543">
    <property type="entry name" value="VPS13_VAB"/>
</dbReference>
<reference evidence="7 8" key="1">
    <citation type="journal article" date="2019" name="BMC Genomics">
        <title>New insights from Opisthorchis felineus genome: update on genomics of the epidemiologically important liver flukes.</title>
        <authorList>
            <person name="Ershov N.I."/>
            <person name="Mordvinov V.A."/>
            <person name="Prokhortchouk E.B."/>
            <person name="Pakharukova M.Y."/>
            <person name="Gunbin K.V."/>
            <person name="Ustyantsev K."/>
            <person name="Genaev M.A."/>
            <person name="Blinov A.G."/>
            <person name="Mazur A."/>
            <person name="Boulygina E."/>
            <person name="Tsygankova S."/>
            <person name="Khrameeva E."/>
            <person name="Chekanov N."/>
            <person name="Fan G."/>
            <person name="Xiao A."/>
            <person name="Zhang H."/>
            <person name="Xu X."/>
            <person name="Yang H."/>
            <person name="Solovyev V."/>
            <person name="Lee S.M."/>
            <person name="Liu X."/>
            <person name="Afonnikov D.A."/>
            <person name="Skryabin K.G."/>
        </authorList>
    </citation>
    <scope>NUCLEOTIDE SEQUENCE [LARGE SCALE GENOMIC DNA]</scope>
    <source>
        <strain evidence="7">AK-0245</strain>
        <tissue evidence="7">Whole organism</tissue>
    </source>
</reference>
<evidence type="ECO:0008006" key="9">
    <source>
        <dbReference type="Google" id="ProtNLM"/>
    </source>
</evidence>
<feature type="compositionally biased region" description="Polar residues" evidence="4">
    <location>
        <begin position="487"/>
        <end position="498"/>
    </location>
</feature>
<dbReference type="Proteomes" id="UP000308267">
    <property type="component" value="Unassembled WGS sequence"/>
</dbReference>
<dbReference type="EMBL" id="SJOL01002335">
    <property type="protein sequence ID" value="TGZ73901.1"/>
    <property type="molecule type" value="Genomic_DNA"/>
</dbReference>
<dbReference type="OrthoDB" id="6262349at2759"/>
<feature type="compositionally biased region" description="Low complexity" evidence="4">
    <location>
        <begin position="2303"/>
        <end position="2323"/>
    </location>
</feature>
<sequence>MLRKVIAGLIERVIGSYVEDVNGEKLSIGLLNGNLALNQLTLKSDTLHRLLGIPLVLDKGTIGRVSVHIPYTHIWSQPWQLCIEDVELIAYPSASELYTQQTRAMEGSTDYQPADSTQAPTDTSSFDQKYYLAQMEEKWWKTIHSTGVNDATALAAAVAMGSDADASSWLSYLASFGYAVVRSIQIEIHNVHLRIVQHASPTDLLIMPESLFGAFTISLEHLTVKSADVGNQETNAESKLIKMDNFCVKWSEVVSRGIGRPSSSTTDMQLADDKLLYVLPPSSLTGQLKRSRMHESASTGSSPHLVVDRSFRNRLVQLEFDTGLGDLKLQLSRDLCKASVHLAELVTLEQHRMEQFARRPKVPVRLNATKWWKYIAGEIRPRLRPLFNSTLRINLVELAAEARSNLLYVDAYTNYLVRGLTILYQPSSANQPVESDCPLQSESDVADHFRRHVADEQWPVGRIAALRLVAMRRAASVLHEFVKPQRLKQSAGGSSHSGSPCPIEGGNHHHQQQLERQQTSVSASPGAMSWYAWWRYSSLLGIRTLWYGPEVTEGIKPSLSQPDETGSSRSRTVADSPPTVKQAIFELLDELALSSDPLGEAKSPGCVPEGDLIAFRLVCRVVGCSVRLVENDFQFSLASNFVHPAFISVCGESMQFTVEAEPWQRSLRFAASVESFMVRDERHLMVSTTSTNLDHSQSRPTFPFVVFPRVSKVESSSSRFPSDEAIEQTQSSGLLWLVYEVRPPGSSFDYSLKIKTDPLHVVYQPELIHCVVDFLQTVASAASLDLESSARLHYEVIKQRTQANIRAILDETSKPNGFTDTTFLPRSESGASPSTSSFQPAVKKKRPRRWHLQLDISAPRLLLPNRFSEVTEGSDVRRQPVIGLLCNFGHLRVSNWPLAETERVTDWAPEDCATTSPWSAKDEDDLFLTPCGTPDNQSDAELDELDAEPRTIFVSGPSDGATCHPAFPQVNLYQSFVVHLDELHVLVGPLNMLKKLQLWTNPEDSCLPSDKGSHTPTDCTDFEQEVLSPTSSRLLQQLSIVDRISLRLLVSRRVITYSELVRRYKTLADQTGEYPPSLWITLEQERCVLQLSDSKINNLLNCLRPKHDVPRQCTTESKQVAKSTSLSAAHSGRPEGLSWSPLSRSRTRSAVTPRSNQTLNDRWTCFSFSTQRKRLIATFSVAELIVQLENRGYPTAEFRLEGFAGTWIRLTGRGAGYQGRIQLRNFSIADAVTNLGGEYDLLLAAHKDVRLNDYGQLEVRSTSSVAPSETPVDPVQNAIHPLVQPPEGHVPPILEFSDPQDLNSHFIRLYFDWIPRAAAGDMDSHVTPRSQIAGARTVRLHLHCLDVVFNPTTLGEIYNCVHYLTSLSEIFPGSSRPADEPSCASSSFTLPAAIQVVTRLTVDRCSVLVIRVIQPTPTTDEAICHGNVCRAERIVLTTLDKIDICSESDLCSRTMSFRLNGLRVLDLTQTSLRYRYLLTAGIVPKSVGTSSASATERSNSPVFLNMNWPTLHAEHTKGLPSEFSLFLPHFTYVHSASTIEQLISWTQTLPTWRIDTKVVPPWAFSEMSRYLFSISVCCEIVQPVLVIPDRTASSSRALIARLQNVHLLNPDCPSLCPNRLTTCTTNRVCTRFDSAELLFVEFAKFPALHISSPVLVERMLRFYRSVTCPSSGGQSSGAEQILAPISGSVWLSSPISGFHLPRWYSSLTVRPSDLFPDSPPESLDPSFSSDQPSSSANNLELFLLEVKVERAVRIYLTKPVCLHLSRFLLSVSSLRTQFGSTGGSLELPSSDSPKNRISFCLSLPHLQLDTMADLDINPVPLACLKLNDLVVKLTQASNATPHLSSCGELFARDVVLCDMLPVENGSTPNVDPILLSVLPENPESGAVSKATSNITASCPDLTSNWDRGSKKHNISVSSCSHAISNDQLAMCEACSAYGTFADSLQLLHTAALRIQLLMLSNLIDSGVPKKFSQAKRMIHVQCKQVFSRLRPQPWVLLLDFLNFSSPDDSSFDTRLRSSLNLSEQILSTNATASRISEPTLISINADGFEVVLTTTSCDDPTPCDLAKFSGHTACLCLLDLVDQLEPYLPVDRQFTPDNLPGPYLFMEGGLGDLVITTNSANDCSLYNERFRIRSPAELQAPSVGSTLLFRLLRSLTPSPGNLEINGYFWARIAPSIYVHIQPFVVTLLESIIELFDLRDMFSRARKSAEGQMINTQAPTSPVFLLDIVLSDPRFVVPVSSHSPEALVVVMDRLMVKTSCLCTHDEVDFVSPIDESRRYQPHCFQRLPVSDPLFQCRCCSANSVSQESSSPQSTTSTKFSFRSSHCSDDVRDTVDAEIGNCVLERIHLDLSNAVIYHGVHCSMAGHVEPEPMASNPIVPSDTLVQCLYFSDYSVTPGQQPNRLRRTLFDSKSMQFRLERNLHSARSHHVPDWRLVTPLTDVQIYLNEHIYSVVRGLLSHNFGGAGARKDKTEPSSETSLLDRFKLPQLCALRHPSYYPPKAGLQTAITGIPWTVFSFEIPMENIRFLCFDNANGSSGSGEHSRIDFRLACFSFDALSDRRVFVGLQCSKVRFVDPQMNKAIIAPVDPLLPDGVQSRGSRPNLMTPPLVYCFWLQYIMDHGSMALWLHLDRMRILYHHNAFSRFTSFLKSSPSSKCSVDPPHLGSSQSSFAYQLCAENSELELVGPRDSGKSSAILLQGTVLLAYSDLNGVWKTTVPCAHLCLHTVSLHLTCDRRAHHRGKCIVNLQSARLDLSHDQPIHSTSQQSLPSVRRQCSQPMSLSNSVATGRLWRVELVMPLERNENTQRRPFTVATWIQRMDSLADWISPFVHDIKIHTGFSLRILRAELGYLVPIFNALLPRLTLTWCREETSPIGVLKVDGLALNYFNRDLVAWEPALEPWSCSLEWYQILTDSFTKTSTVIFTSSETLNLNLTVPLCLLVRRLLETTQQDSPGCDVTPVSSTATSVSNEATGPDDPTNAAPFRLLNRTGCIVSFKVLPMNQIDGVFQNEGSLEELESRPWYHVGSAQEIVDIPCLTTESEKSQDSSVLPLTNPPSLLFRVAGWKPTYPISVDRLGIYFRTLERNDLEEDIDEDKVFTLTDYLPQFTRLVIEVVRTGPSVQHVIVLRSGLTITNDLADGHQLLVGLQPPTAPPQSVPEDVWSSQLDDANLPIQRIPVCLIDSGDTAAVPLNLAAVLSTGFGVLSFCPTLIPIGPGRNMSSVFSQMTGPSFAAYGWAGVSLPGATPATQSETATGVVTSSSLPELSEIEVAKHLDWTSLKQPGELIETILVCRSSTATGQVGLLSATLDSAATPVSSSSTSAPISYHRTQSIPRQYNMCLAMVRDNFPPDPLWTGLLSTSNRANPKCLPGHHITVGPIVRITNLLPCELVYYFSGTMVKGSISAGADACVNELSPAEVLRFGIHLDGFPKCEPLTIPPNTYDQKVLLRLQDTLGRPLELQIQVLARAGSAKHLTVSAAFWLINQSGLPLIFVQSSSSPGRLYTSNSEAARQRALTNIAAGQYDEHEEARSVSPLLFSFSNRNEGYLLRVRVGRGLSKTESADPANPNGGFYPVWSPAISLDKSGVDMLQLKMVDSTNRPSLVYHVGFEVREGCGRHAVTRIVTFKPRYVIENATDLRLQVAQRKCLRTRSGASAIAVLDSGGTQAYHWPREDLDRLLCVRAVWEVTNPEQRDDPIDSERHSSWSGGFPIDRPYSFTMMLHLPHISEPINSGVPQDSISDTTNCPVVDRLFLRVVLVLRAATFHILLSDASSLPAPFRIENDSAVSLSYQQVLRTTTSLRSVITEPAAFSPVLSDGTSPSMHRRSDESLESVSSTDAAGGQEKSEWIWGATLSYIGPATSVDYAVEEPLCNPVVTLRVQGGTSAAYDLDKIGLGGPLIYDNFVYLTVLGPLMDTAVSSRCDSFSSDFVFDVRPSSHHVVYSSKIPGRRAQLWWLSDSGHIFHEGSSSPLEPGERSNLKPVLYKKQFVLDVDIGSDAARHDENRFVLDTDTIRQFEVARLVVSPLNKRRKNFQTWRIDQHGLLVNNALYCVQVYRETTPSHAGFSDFVGAPILAVKPRPSATRLLSPSLAPAIILPLWLRPGSGRLRVYVYLDGVTRVLRIEDEAFPSRLLPSKPNTGSSSKQSAADLSRWGSLMLVDATPKRSSIIENSGWDNSPSNRILTETHDCSQFRVLVSLPLGIGLSVVSAFAEELVYASLVNVRLSFCRAYSLDVFDKDWERFAESASPPPSGGLNVACDVLQLDACSTPTTREPTPEVTQGSWTNEETDALASLLRRKALSDYVRFSVDHVQVNSQFPGATLPVLLFTDSTSLARGSSATNRIATDVLQGKPLALTAPGEFGGIAHFSPASTLSVAYQRQVQSRWNVHLFKTFQVTVGPVYIQAEELLLLKLIQFWQHATSRLSTSNITSDYGDEQPLFRPNFSSGVDKSSPFWFDTLSISFIPLKLSVQTAKKSLTSSNLAGAKRLLPSLMSFSNAEVNLEPLLRSHVLGTSSYLIEQVVKHYKLQLRAHAINIFGSVDFLGNPLGFINDMTSGISGLVELDVGSLIRHVAHGVGDSAAKVAGSVSHLLNAISLDEEHQHERAAILGVRAEASPLLEPNRSSQTSLDAFGSDSASYSSDYGADPLEGFELAQVSDLVPGIPIQSGETFAPLAAGVRGLVHGFVGGLTSMVTQPYKGIQEDQFKGFVTGFGRGLLGTVTKPLGGILDLVSGVMTTISEATRFSSNVQPRRRRPRRSGLSKYALLPLTVYHLDESVAQLQLHRLTLFTSARSAPKSSRRYTSPPSVTSTEWLEIGEEVAVELEDSCAHPVESKEVIHALQSVSYAIHSTVDGAWLSHRFNYPECVFYVLPVQEAGVVAILTDRAIWCVSSQSLRGFVSSWPTDPTIPFERLPGPIFPLTEHATLMFMLPYHRLDHVRVKRSDFSLSHSSSTSESVYVIFTGDSGVSAQQLRCDHTSWAVQLTKRTRETQFRFLQAAFSLFRPDLTLTPTAVNANPTGRSIRHGGVPLVPGYPVALAYAPVYR</sequence>
<evidence type="ECO:0000256" key="2">
    <source>
        <dbReference type="ARBA" id="ARBA00022448"/>
    </source>
</evidence>
<evidence type="ECO:0000256" key="4">
    <source>
        <dbReference type="SAM" id="MobiDB-lite"/>
    </source>
</evidence>
<feature type="compositionally biased region" description="Polar residues" evidence="4">
    <location>
        <begin position="558"/>
        <end position="573"/>
    </location>
</feature>
<feature type="domain" description="Vacuolar protein sorting-associated protein 13 VPS13 adaptor binding" evidence="6">
    <location>
        <begin position="3362"/>
        <end position="3786"/>
    </location>
</feature>
<dbReference type="GO" id="GO:0006869">
    <property type="term" value="P:lipid transport"/>
    <property type="evidence" value="ECO:0007669"/>
    <property type="project" value="UniProtKB-KW"/>
</dbReference>
<dbReference type="PANTHER" id="PTHR16166">
    <property type="entry name" value="VACUOLAR PROTEIN SORTING-ASSOCIATED PROTEIN VPS13"/>
    <property type="match status" value="1"/>
</dbReference>
<dbReference type="PANTHER" id="PTHR16166:SF141">
    <property type="entry name" value="INTERMEMBRANE LIPID TRANSFER PROTEIN VPS13D"/>
    <property type="match status" value="1"/>
</dbReference>
<evidence type="ECO:0000259" key="6">
    <source>
        <dbReference type="Pfam" id="PF25036"/>
    </source>
</evidence>
<feature type="region of interest" description="Disordered" evidence="4">
    <location>
        <begin position="2947"/>
        <end position="2977"/>
    </location>
</feature>
<feature type="region of interest" description="Disordered" evidence="4">
    <location>
        <begin position="2303"/>
        <end position="2324"/>
    </location>
</feature>
<comment type="similarity">
    <text evidence="1">Belongs to the VPS13 family.</text>
</comment>
<evidence type="ECO:0000313" key="8">
    <source>
        <dbReference type="Proteomes" id="UP000308267"/>
    </source>
</evidence>
<evidence type="ECO:0000256" key="1">
    <source>
        <dbReference type="ARBA" id="ARBA00006545"/>
    </source>
</evidence>
<name>A0A4S2MBG7_OPIFE</name>
<feature type="compositionally biased region" description="Low complexity" evidence="4">
    <location>
        <begin position="2954"/>
        <end position="2965"/>
    </location>
</feature>
<keyword evidence="3" id="KW-0445">Lipid transport</keyword>
<dbReference type="InterPro" id="IPR026847">
    <property type="entry name" value="VPS13"/>
</dbReference>
<feature type="region of interest" description="Disordered" evidence="4">
    <location>
        <begin position="556"/>
        <end position="576"/>
    </location>
</feature>
<dbReference type="GO" id="GO:0007005">
    <property type="term" value="P:mitochondrion organization"/>
    <property type="evidence" value="ECO:0007669"/>
    <property type="project" value="TreeGrafter"/>
</dbReference>
<feature type="domain" description="Chorein N-terminal" evidence="5">
    <location>
        <begin position="1"/>
        <end position="376"/>
    </location>
</feature>
<organism evidence="7 8">
    <name type="scientific">Opisthorchis felineus</name>
    <dbReference type="NCBI Taxonomy" id="147828"/>
    <lineage>
        <taxon>Eukaryota</taxon>
        <taxon>Metazoa</taxon>
        <taxon>Spiralia</taxon>
        <taxon>Lophotrochozoa</taxon>
        <taxon>Platyhelminthes</taxon>
        <taxon>Trematoda</taxon>
        <taxon>Digenea</taxon>
        <taxon>Opisthorchiida</taxon>
        <taxon>Opisthorchiata</taxon>
        <taxon>Opisthorchiidae</taxon>
        <taxon>Opisthorchis</taxon>
    </lineage>
</organism>